<name>A0A841EN37_9BACT</name>
<evidence type="ECO:0000313" key="2">
    <source>
        <dbReference type="EMBL" id="MBB6001720.1"/>
    </source>
</evidence>
<dbReference type="InterPro" id="IPR008910">
    <property type="entry name" value="MSC_TM_helix"/>
</dbReference>
<sequence length="275" mass="30019">MPNIQEILFQTFQKLLEQLFLFTPRVLGAIILLILGIIIAKIVTNILQKGLEKTGFDKLGDKLNTIEIIQRFGSIKLSKLVSKTLYYFILLVFTTAATETLGMEVLTNMVTSLVNLIPKLIASALMLLAGVMIADALKNSVTNICKSLKIDSGKLLGNIVFFFFLIIALIAALKQAGIETSLLESSFNLIIGGIILAFAVGYGMASKDVLANILSNFYSKNKFKEGQIVVLDGIKGEIITIDTTSITLKTGESNTVFPLSILQNQKVEIITVNNI</sequence>
<keyword evidence="1" id="KW-1133">Transmembrane helix</keyword>
<proteinExistence type="predicted"/>
<dbReference type="GO" id="GO:0008381">
    <property type="term" value="F:mechanosensitive monoatomic ion channel activity"/>
    <property type="evidence" value="ECO:0007669"/>
    <property type="project" value="InterPro"/>
</dbReference>
<feature type="transmembrane region" description="Helical" evidence="1">
    <location>
        <begin position="85"/>
        <end position="110"/>
    </location>
</feature>
<gene>
    <name evidence="2" type="ORF">HNP25_000360</name>
</gene>
<reference evidence="2 3" key="1">
    <citation type="submission" date="2020-08" db="EMBL/GenBank/DDBJ databases">
        <title>Functional genomics of gut bacteria from endangered species of beetles.</title>
        <authorList>
            <person name="Carlos-Shanley C."/>
        </authorList>
    </citation>
    <scope>NUCLEOTIDE SEQUENCE [LARGE SCALE GENOMIC DNA]</scope>
    <source>
        <strain evidence="2 3">S00070</strain>
    </source>
</reference>
<evidence type="ECO:0000256" key="1">
    <source>
        <dbReference type="SAM" id="Phobius"/>
    </source>
</evidence>
<accession>A0A841EN37</accession>
<feature type="transmembrane region" description="Helical" evidence="1">
    <location>
        <begin position="185"/>
        <end position="205"/>
    </location>
</feature>
<evidence type="ECO:0008006" key="4">
    <source>
        <dbReference type="Google" id="ProtNLM"/>
    </source>
</evidence>
<dbReference type="Gene3D" id="1.10.287.1260">
    <property type="match status" value="2"/>
</dbReference>
<keyword evidence="1" id="KW-0812">Transmembrane</keyword>
<dbReference type="PANTHER" id="PTHR30221">
    <property type="entry name" value="SMALL-CONDUCTANCE MECHANOSENSITIVE CHANNEL"/>
    <property type="match status" value="1"/>
</dbReference>
<protein>
    <recommendedName>
        <fullName evidence="4">Mechanosensitive ion channel</fullName>
    </recommendedName>
</protein>
<comment type="caution">
    <text evidence="2">The sequence shown here is derived from an EMBL/GenBank/DDBJ whole genome shotgun (WGS) entry which is preliminary data.</text>
</comment>
<feature type="transmembrane region" description="Helical" evidence="1">
    <location>
        <begin position="155"/>
        <end position="173"/>
    </location>
</feature>
<dbReference type="PANTHER" id="PTHR30221:SF1">
    <property type="entry name" value="SMALL-CONDUCTANCE MECHANOSENSITIVE CHANNEL"/>
    <property type="match status" value="1"/>
</dbReference>
<dbReference type="Proteomes" id="UP000524404">
    <property type="component" value="Unassembled WGS sequence"/>
</dbReference>
<dbReference type="RefSeq" id="WP_221432365.1">
    <property type="nucleotide sequence ID" value="NZ_JACHKT010000002.1"/>
</dbReference>
<dbReference type="InterPro" id="IPR045275">
    <property type="entry name" value="MscS_archaea/bacteria_type"/>
</dbReference>
<feature type="transmembrane region" description="Helical" evidence="1">
    <location>
        <begin position="116"/>
        <end position="134"/>
    </location>
</feature>
<organism evidence="2 3">
    <name type="scientific">Arcicella rosea</name>
    <dbReference type="NCBI Taxonomy" id="502909"/>
    <lineage>
        <taxon>Bacteria</taxon>
        <taxon>Pseudomonadati</taxon>
        <taxon>Bacteroidota</taxon>
        <taxon>Cytophagia</taxon>
        <taxon>Cytophagales</taxon>
        <taxon>Flectobacillaceae</taxon>
        <taxon>Arcicella</taxon>
    </lineage>
</organism>
<dbReference type="Pfam" id="PF05552">
    <property type="entry name" value="MS_channel_1st_1"/>
    <property type="match status" value="2"/>
</dbReference>
<dbReference type="AlphaFoldDB" id="A0A841EN37"/>
<evidence type="ECO:0000313" key="3">
    <source>
        <dbReference type="Proteomes" id="UP000524404"/>
    </source>
</evidence>
<keyword evidence="3" id="KW-1185">Reference proteome</keyword>
<feature type="transmembrane region" description="Helical" evidence="1">
    <location>
        <begin position="20"/>
        <end position="43"/>
    </location>
</feature>
<keyword evidence="1" id="KW-0472">Membrane</keyword>
<dbReference type="EMBL" id="JACHKT010000002">
    <property type="protein sequence ID" value="MBB6001720.1"/>
    <property type="molecule type" value="Genomic_DNA"/>
</dbReference>